<evidence type="ECO:0000313" key="3">
    <source>
        <dbReference type="EMBL" id="AZQ45151.1"/>
    </source>
</evidence>
<name>A0A3S9N0Y4_9FLAO</name>
<dbReference type="PANTHER" id="PTHR34477">
    <property type="entry name" value="UPF0213 PROTEIN YHBQ"/>
    <property type="match status" value="1"/>
</dbReference>
<gene>
    <name evidence="3" type="ORF">EJ995_03260</name>
</gene>
<dbReference type="Proteomes" id="UP000279600">
    <property type="component" value="Chromosome"/>
</dbReference>
<dbReference type="SMART" id="SM00465">
    <property type="entry name" value="GIYc"/>
    <property type="match status" value="1"/>
</dbReference>
<evidence type="ECO:0000313" key="4">
    <source>
        <dbReference type="Proteomes" id="UP000279600"/>
    </source>
</evidence>
<dbReference type="PROSITE" id="PS50164">
    <property type="entry name" value="GIY_YIG"/>
    <property type="match status" value="1"/>
</dbReference>
<protein>
    <submittedName>
        <fullName evidence="3">GIY-YIG nuclease family protein</fullName>
    </submittedName>
</protein>
<reference evidence="3 4" key="1">
    <citation type="submission" date="2018-12" db="EMBL/GenBank/DDBJ databases">
        <title>Complete genome of Nonlabens sp. MJ115.</title>
        <authorList>
            <person name="Choi H.S."/>
            <person name="Jung J."/>
        </authorList>
    </citation>
    <scope>NUCLEOTIDE SEQUENCE [LARGE SCALE GENOMIC DNA]</scope>
    <source>
        <strain evidence="3 4">MJ115</strain>
    </source>
</reference>
<comment type="similarity">
    <text evidence="1">Belongs to the UPF0213 family.</text>
</comment>
<dbReference type="KEGG" id="noj:EJ995_03260"/>
<evidence type="ECO:0000256" key="1">
    <source>
        <dbReference type="ARBA" id="ARBA00007435"/>
    </source>
</evidence>
<dbReference type="Pfam" id="PF01541">
    <property type="entry name" value="GIY-YIG"/>
    <property type="match status" value="1"/>
</dbReference>
<dbReference type="InterPro" id="IPR050190">
    <property type="entry name" value="UPF0213_domain"/>
</dbReference>
<proteinExistence type="inferred from homology"/>
<dbReference type="CDD" id="cd10456">
    <property type="entry name" value="GIY-YIG_UPF0213"/>
    <property type="match status" value="1"/>
</dbReference>
<evidence type="ECO:0000259" key="2">
    <source>
        <dbReference type="PROSITE" id="PS50164"/>
    </source>
</evidence>
<dbReference type="EMBL" id="CP034549">
    <property type="protein sequence ID" value="AZQ45151.1"/>
    <property type="molecule type" value="Genomic_DNA"/>
</dbReference>
<organism evidence="3 4">
    <name type="scientific">Nonlabens ponticola</name>
    <dbReference type="NCBI Taxonomy" id="2496866"/>
    <lineage>
        <taxon>Bacteria</taxon>
        <taxon>Pseudomonadati</taxon>
        <taxon>Bacteroidota</taxon>
        <taxon>Flavobacteriia</taxon>
        <taxon>Flavobacteriales</taxon>
        <taxon>Flavobacteriaceae</taxon>
        <taxon>Nonlabens</taxon>
    </lineage>
</organism>
<dbReference type="Gene3D" id="3.40.1440.10">
    <property type="entry name" value="GIY-YIG endonuclease"/>
    <property type="match status" value="1"/>
</dbReference>
<feature type="domain" description="GIY-YIG" evidence="2">
    <location>
        <begin position="5"/>
        <end position="81"/>
    </location>
</feature>
<keyword evidence="4" id="KW-1185">Reference proteome</keyword>
<dbReference type="InterPro" id="IPR000305">
    <property type="entry name" value="GIY-YIG_endonuc"/>
</dbReference>
<dbReference type="InterPro" id="IPR035901">
    <property type="entry name" value="GIY-YIG_endonuc_sf"/>
</dbReference>
<dbReference type="OrthoDB" id="1495241at2"/>
<dbReference type="PANTHER" id="PTHR34477:SF1">
    <property type="entry name" value="UPF0213 PROTEIN YHBQ"/>
    <property type="match status" value="1"/>
</dbReference>
<dbReference type="SUPFAM" id="SSF82771">
    <property type="entry name" value="GIY-YIG endonuclease"/>
    <property type="match status" value="1"/>
</dbReference>
<dbReference type="AlphaFoldDB" id="A0A3S9N0Y4"/>
<accession>A0A3S9N0Y4</accession>
<sequence length="109" mass="13081">MVRNYQFYVYILECSDGLLYTGMTNNIDRRLKEHNAGVNPFSFTYKRRPIALLFQQEFNDIFQAYHFEARIKKWSSKKKRALANDDFDLIKILAECRNQTHSKFFSKLN</sequence>